<proteinExistence type="predicted"/>
<reference evidence="1" key="1">
    <citation type="submission" date="2021-01" db="EMBL/GenBank/DDBJ databases">
        <authorList>
            <consortium name="Genoscope - CEA"/>
            <person name="William W."/>
        </authorList>
    </citation>
    <scope>NUCLEOTIDE SEQUENCE</scope>
</reference>
<sequence length="110" mass="12895">LGLKLVSCTSSPILVRSLRENSSLYSILEPLWDPKRNFTSTFGLLSRYHPINLREKWDKLRDAGYYNEWFQVITDKSADSYSVSLLLSPVVSVWDCVVRKMRYTYVPEWV</sequence>
<organism evidence="1">
    <name type="scientific">Brassica napus</name>
    <name type="common">Rape</name>
    <dbReference type="NCBI Taxonomy" id="3708"/>
    <lineage>
        <taxon>Eukaryota</taxon>
        <taxon>Viridiplantae</taxon>
        <taxon>Streptophyta</taxon>
        <taxon>Embryophyta</taxon>
        <taxon>Tracheophyta</taxon>
        <taxon>Spermatophyta</taxon>
        <taxon>Magnoliopsida</taxon>
        <taxon>eudicotyledons</taxon>
        <taxon>Gunneridae</taxon>
        <taxon>Pentapetalae</taxon>
        <taxon>rosids</taxon>
        <taxon>malvids</taxon>
        <taxon>Brassicales</taxon>
        <taxon>Brassicaceae</taxon>
        <taxon>Brassiceae</taxon>
        <taxon>Brassica</taxon>
    </lineage>
</organism>
<dbReference type="Proteomes" id="UP001295469">
    <property type="component" value="Chromosome A02"/>
</dbReference>
<dbReference type="EMBL" id="HG994356">
    <property type="protein sequence ID" value="CAF2138044.1"/>
    <property type="molecule type" value="Genomic_DNA"/>
</dbReference>
<dbReference type="AlphaFoldDB" id="A0A816WSI4"/>
<gene>
    <name evidence="1" type="ORF">DARMORV10_A02P11710.1</name>
</gene>
<accession>A0A816WSI4</accession>
<feature type="non-terminal residue" evidence="1">
    <location>
        <position position="1"/>
    </location>
</feature>
<name>A0A816WSI4_BRANA</name>
<evidence type="ECO:0000313" key="1">
    <source>
        <dbReference type="EMBL" id="CAF2138044.1"/>
    </source>
</evidence>
<protein>
    <submittedName>
        <fullName evidence="1">(rape) hypothetical protein</fullName>
    </submittedName>
</protein>